<comment type="caution">
    <text evidence="1">The sequence shown here is derived from an EMBL/GenBank/DDBJ whole genome shotgun (WGS) entry which is preliminary data.</text>
</comment>
<proteinExistence type="predicted"/>
<evidence type="ECO:0000313" key="2">
    <source>
        <dbReference type="Proteomes" id="UP000789920"/>
    </source>
</evidence>
<evidence type="ECO:0000313" key="1">
    <source>
        <dbReference type="EMBL" id="CAG8841862.1"/>
    </source>
</evidence>
<name>A0ACA9SJZ8_9GLOM</name>
<keyword evidence="2" id="KW-1185">Reference proteome</keyword>
<accession>A0ACA9SJZ8</accession>
<dbReference type="EMBL" id="CAJVQC010132004">
    <property type="protein sequence ID" value="CAG8841862.1"/>
    <property type="molecule type" value="Genomic_DNA"/>
</dbReference>
<protein>
    <submittedName>
        <fullName evidence="1">25329_t:CDS:1</fullName>
    </submittedName>
</protein>
<organism evidence="1 2">
    <name type="scientific">Racocetra persica</name>
    <dbReference type="NCBI Taxonomy" id="160502"/>
    <lineage>
        <taxon>Eukaryota</taxon>
        <taxon>Fungi</taxon>
        <taxon>Fungi incertae sedis</taxon>
        <taxon>Mucoromycota</taxon>
        <taxon>Glomeromycotina</taxon>
        <taxon>Glomeromycetes</taxon>
        <taxon>Diversisporales</taxon>
        <taxon>Gigasporaceae</taxon>
        <taxon>Racocetra</taxon>
    </lineage>
</organism>
<dbReference type="Proteomes" id="UP000789920">
    <property type="component" value="Unassembled WGS sequence"/>
</dbReference>
<sequence>TNIKYEHIWDVVLITSQRQLLVWKTQEISAQRSRMKDIIQKIENLIIDAQTHQINLVFGDIFKENELFKHISKDAVQIVRFFHNSTYFMGILWEEQIRICKKNISLISPGDTC</sequence>
<reference evidence="1" key="1">
    <citation type="submission" date="2021-06" db="EMBL/GenBank/DDBJ databases">
        <authorList>
            <person name="Kallberg Y."/>
            <person name="Tangrot J."/>
            <person name="Rosling A."/>
        </authorList>
    </citation>
    <scope>NUCLEOTIDE SEQUENCE</scope>
    <source>
        <strain evidence="1">MA461A</strain>
    </source>
</reference>
<feature type="non-terminal residue" evidence="1">
    <location>
        <position position="1"/>
    </location>
</feature>
<gene>
    <name evidence="1" type="ORF">RPERSI_LOCUS32058</name>
</gene>
<feature type="non-terminal residue" evidence="1">
    <location>
        <position position="113"/>
    </location>
</feature>